<dbReference type="Pfam" id="PF11967">
    <property type="entry name" value="RecO_N"/>
    <property type="match status" value="1"/>
</dbReference>
<keyword evidence="5 7" id="KW-0234">DNA repair</keyword>
<evidence type="ECO:0000256" key="7">
    <source>
        <dbReference type="HAMAP-Rule" id="MF_00201"/>
    </source>
</evidence>
<protein>
    <recommendedName>
        <fullName evidence="2 7">DNA repair protein RecO</fullName>
    </recommendedName>
    <alternativeName>
        <fullName evidence="6 7">Recombination protein O</fullName>
    </alternativeName>
</protein>
<name>A0A0R2B8I9_9LACO</name>
<dbReference type="GO" id="GO:0043590">
    <property type="term" value="C:bacterial nucleoid"/>
    <property type="evidence" value="ECO:0007669"/>
    <property type="project" value="TreeGrafter"/>
</dbReference>
<dbReference type="GO" id="GO:0006302">
    <property type="term" value="P:double-strand break repair"/>
    <property type="evidence" value="ECO:0007669"/>
    <property type="project" value="TreeGrafter"/>
</dbReference>
<dbReference type="PANTHER" id="PTHR33991:SF1">
    <property type="entry name" value="DNA REPAIR PROTEIN RECO"/>
    <property type="match status" value="1"/>
</dbReference>
<dbReference type="Pfam" id="PF02565">
    <property type="entry name" value="RecO_C"/>
    <property type="match status" value="1"/>
</dbReference>
<dbReference type="OrthoDB" id="9797083at2"/>
<dbReference type="SUPFAM" id="SSF57863">
    <property type="entry name" value="ArfGap/RecO-like zinc finger"/>
    <property type="match status" value="1"/>
</dbReference>
<dbReference type="Proteomes" id="UP000051672">
    <property type="component" value="Unassembled WGS sequence"/>
</dbReference>
<sequence length="257" mass="29427">MAREIADFTGLVISRQSYRESDLLVKMLTDQFGKLTFLLNRARKPGFRFAAGILPFTLGIYVGDIRRPGLSFISAVKEARQYQNISQDIMLNAYASYILALIDLAFPEGELLGPWFDKAQQSLTLIDGGQDPQVVTNISEIQLLHAFGVEPHWRDCVICHRTDLPFDFSERYGGVLCQQHWHLDDHRYHLSARSIYWLRLFSAIKLDQVNQIDLKAATKLEMQVAIDRMYDNMVGVTPKAKRFLDQMKKDPGFGPQE</sequence>
<dbReference type="GO" id="GO:0006310">
    <property type="term" value="P:DNA recombination"/>
    <property type="evidence" value="ECO:0007669"/>
    <property type="project" value="UniProtKB-UniRule"/>
</dbReference>
<dbReference type="Gene3D" id="1.20.1440.120">
    <property type="entry name" value="Recombination protein O, C-terminal domain"/>
    <property type="match status" value="1"/>
</dbReference>
<accession>A0A0R2B8I9</accession>
<reference evidence="9 10" key="1">
    <citation type="journal article" date="2015" name="Genome Announc.">
        <title>Expanding the biotechnology potential of lactobacilli through comparative genomics of 213 strains and associated genera.</title>
        <authorList>
            <person name="Sun Z."/>
            <person name="Harris H.M."/>
            <person name="McCann A."/>
            <person name="Guo C."/>
            <person name="Argimon S."/>
            <person name="Zhang W."/>
            <person name="Yang X."/>
            <person name="Jeffery I.B."/>
            <person name="Cooney J.C."/>
            <person name="Kagawa T.F."/>
            <person name="Liu W."/>
            <person name="Song Y."/>
            <person name="Salvetti E."/>
            <person name="Wrobel A."/>
            <person name="Rasinkangas P."/>
            <person name="Parkhill J."/>
            <person name="Rea M.C."/>
            <person name="O'Sullivan O."/>
            <person name="Ritari J."/>
            <person name="Douillard F.P."/>
            <person name="Paul Ross R."/>
            <person name="Yang R."/>
            <person name="Briner A.E."/>
            <person name="Felis G.E."/>
            <person name="de Vos W.M."/>
            <person name="Barrangou R."/>
            <person name="Klaenhammer T.R."/>
            <person name="Caufield P.W."/>
            <person name="Cui Y."/>
            <person name="Zhang H."/>
            <person name="O'Toole P.W."/>
        </authorList>
    </citation>
    <scope>NUCLEOTIDE SEQUENCE [LARGE SCALE GENOMIC DNA]</scope>
    <source>
        <strain evidence="9 10">DSM 23927</strain>
    </source>
</reference>
<proteinExistence type="inferred from homology"/>
<dbReference type="InterPro" id="IPR022572">
    <property type="entry name" value="DNA_rep/recomb_RecO_N"/>
</dbReference>
<dbReference type="Gene3D" id="2.40.50.140">
    <property type="entry name" value="Nucleic acid-binding proteins"/>
    <property type="match status" value="1"/>
</dbReference>
<keyword evidence="4 7" id="KW-0233">DNA recombination</keyword>
<evidence type="ECO:0000256" key="2">
    <source>
        <dbReference type="ARBA" id="ARBA00021310"/>
    </source>
</evidence>
<dbReference type="NCBIfam" id="TIGR00613">
    <property type="entry name" value="reco"/>
    <property type="match status" value="1"/>
</dbReference>
<keyword evidence="3 7" id="KW-0227">DNA damage</keyword>
<dbReference type="Gene3D" id="6.20.220.20">
    <property type="entry name" value="Recombination protein O, zinc-binding domain"/>
    <property type="match status" value="1"/>
</dbReference>
<evidence type="ECO:0000313" key="10">
    <source>
        <dbReference type="Proteomes" id="UP000051672"/>
    </source>
</evidence>
<comment type="similarity">
    <text evidence="1 7">Belongs to the RecO family.</text>
</comment>
<keyword evidence="10" id="KW-1185">Reference proteome</keyword>
<comment type="function">
    <text evidence="7">Involved in DNA repair and RecF pathway recombination.</text>
</comment>
<dbReference type="InterPro" id="IPR042242">
    <property type="entry name" value="RecO_C"/>
</dbReference>
<dbReference type="EMBL" id="AYZQ01000001">
    <property type="protein sequence ID" value="KRM72697.1"/>
    <property type="molecule type" value="Genomic_DNA"/>
</dbReference>
<dbReference type="InterPro" id="IPR012340">
    <property type="entry name" value="NA-bd_OB-fold"/>
</dbReference>
<dbReference type="RefSeq" id="WP_057893717.1">
    <property type="nucleotide sequence ID" value="NZ_AYZQ01000001.1"/>
</dbReference>
<evidence type="ECO:0000256" key="3">
    <source>
        <dbReference type="ARBA" id="ARBA00022763"/>
    </source>
</evidence>
<evidence type="ECO:0000259" key="8">
    <source>
        <dbReference type="Pfam" id="PF11967"/>
    </source>
</evidence>
<dbReference type="PANTHER" id="PTHR33991">
    <property type="entry name" value="DNA REPAIR PROTEIN RECO"/>
    <property type="match status" value="1"/>
</dbReference>
<dbReference type="HAMAP" id="MF_00201">
    <property type="entry name" value="RecO"/>
    <property type="match status" value="1"/>
</dbReference>
<dbReference type="InterPro" id="IPR037278">
    <property type="entry name" value="ARFGAP/RecO"/>
</dbReference>
<evidence type="ECO:0000256" key="1">
    <source>
        <dbReference type="ARBA" id="ARBA00007452"/>
    </source>
</evidence>
<dbReference type="STRING" id="1423727.FC34_GL000407"/>
<evidence type="ECO:0000313" key="9">
    <source>
        <dbReference type="EMBL" id="KRM72697.1"/>
    </source>
</evidence>
<dbReference type="AlphaFoldDB" id="A0A0R2B8I9"/>
<gene>
    <name evidence="7" type="primary">recO</name>
    <name evidence="9" type="ORF">FC34_GL000407</name>
</gene>
<dbReference type="SUPFAM" id="SSF50249">
    <property type="entry name" value="Nucleic acid-binding proteins"/>
    <property type="match status" value="1"/>
</dbReference>
<comment type="caution">
    <text evidence="9">The sequence shown here is derived from an EMBL/GenBank/DDBJ whole genome shotgun (WGS) entry which is preliminary data.</text>
</comment>
<dbReference type="InterPro" id="IPR003717">
    <property type="entry name" value="RecO"/>
</dbReference>
<dbReference type="PATRIC" id="fig|1423727.3.peg.409"/>
<evidence type="ECO:0000256" key="5">
    <source>
        <dbReference type="ARBA" id="ARBA00023204"/>
    </source>
</evidence>
<evidence type="ECO:0000256" key="4">
    <source>
        <dbReference type="ARBA" id="ARBA00023172"/>
    </source>
</evidence>
<feature type="domain" description="DNA replication/recombination mediator RecO N-terminal" evidence="8">
    <location>
        <begin position="8"/>
        <end position="77"/>
    </location>
</feature>
<organism evidence="9 10">
    <name type="scientific">Lacticaseibacillus brantae DSM 23927</name>
    <dbReference type="NCBI Taxonomy" id="1423727"/>
    <lineage>
        <taxon>Bacteria</taxon>
        <taxon>Bacillati</taxon>
        <taxon>Bacillota</taxon>
        <taxon>Bacilli</taxon>
        <taxon>Lactobacillales</taxon>
        <taxon>Lactobacillaceae</taxon>
        <taxon>Lacticaseibacillus</taxon>
    </lineage>
</organism>
<evidence type="ECO:0000256" key="6">
    <source>
        <dbReference type="ARBA" id="ARBA00033409"/>
    </source>
</evidence>